<dbReference type="OrthoDB" id="775972at2759"/>
<dbReference type="Pfam" id="PF00078">
    <property type="entry name" value="RVT_1"/>
    <property type="match status" value="1"/>
</dbReference>
<evidence type="ECO:0000256" key="3">
    <source>
        <dbReference type="ARBA" id="ARBA00022695"/>
    </source>
</evidence>
<dbReference type="Gene3D" id="3.30.70.270">
    <property type="match status" value="2"/>
</dbReference>
<evidence type="ECO:0000256" key="1">
    <source>
        <dbReference type="ARBA" id="ARBA00012493"/>
    </source>
</evidence>
<dbReference type="GO" id="GO:0008270">
    <property type="term" value="F:zinc ion binding"/>
    <property type="evidence" value="ECO:0007669"/>
    <property type="project" value="InterPro"/>
</dbReference>
<dbReference type="CDD" id="cd01647">
    <property type="entry name" value="RT_LTR"/>
    <property type="match status" value="1"/>
</dbReference>
<dbReference type="Pfam" id="PF00665">
    <property type="entry name" value="rve"/>
    <property type="match status" value="1"/>
</dbReference>
<proteinExistence type="predicted"/>
<dbReference type="SUPFAM" id="SSF53098">
    <property type="entry name" value="Ribonuclease H-like"/>
    <property type="match status" value="1"/>
</dbReference>
<keyword evidence="14" id="KW-1185">Reference proteome</keyword>
<feature type="region of interest" description="Disordered" evidence="8">
    <location>
        <begin position="1276"/>
        <end position="1306"/>
    </location>
</feature>
<dbReference type="PROSITE" id="PS50994">
    <property type="entry name" value="INTEGRASE"/>
    <property type="match status" value="1"/>
</dbReference>
<dbReference type="EMBL" id="CAJNOR010009506">
    <property type="protein sequence ID" value="CAF1645293.1"/>
    <property type="molecule type" value="Genomic_DNA"/>
</dbReference>
<dbReference type="InterPro" id="IPR041373">
    <property type="entry name" value="RT_RNaseH"/>
</dbReference>
<evidence type="ECO:0000259" key="9">
    <source>
        <dbReference type="PROSITE" id="PS50175"/>
    </source>
</evidence>
<dbReference type="FunFam" id="3.30.420.10:FF:000063">
    <property type="entry name" value="Retrovirus-related Pol polyprotein from transposon 297-like Protein"/>
    <property type="match status" value="1"/>
</dbReference>
<dbReference type="InterPro" id="IPR001878">
    <property type="entry name" value="Znf_CCHC"/>
</dbReference>
<dbReference type="SUPFAM" id="SSF56672">
    <property type="entry name" value="DNA/RNA polymerases"/>
    <property type="match status" value="1"/>
</dbReference>
<keyword evidence="6" id="KW-0378">Hydrolase</keyword>
<dbReference type="EMBL" id="CAJNOJ010000137">
    <property type="protein sequence ID" value="CAF1181451.1"/>
    <property type="molecule type" value="Genomic_DNA"/>
</dbReference>
<dbReference type="Gene3D" id="3.30.420.10">
    <property type="entry name" value="Ribonuclease H-like superfamily/Ribonuclease H"/>
    <property type="match status" value="1"/>
</dbReference>
<dbReference type="SMART" id="SM00343">
    <property type="entry name" value="ZnF_C2HC"/>
    <property type="match status" value="2"/>
</dbReference>
<dbReference type="InterPro" id="IPR036397">
    <property type="entry name" value="RNaseH_sf"/>
</dbReference>
<dbReference type="GO" id="GO:0003676">
    <property type="term" value="F:nucleic acid binding"/>
    <property type="evidence" value="ECO:0007669"/>
    <property type="project" value="InterPro"/>
</dbReference>
<evidence type="ECO:0000259" key="11">
    <source>
        <dbReference type="PROSITE" id="PS50994"/>
    </source>
</evidence>
<dbReference type="InterPro" id="IPR021109">
    <property type="entry name" value="Peptidase_aspartic_dom_sf"/>
</dbReference>
<dbReference type="GO" id="GO:0003964">
    <property type="term" value="F:RNA-directed DNA polymerase activity"/>
    <property type="evidence" value="ECO:0007669"/>
    <property type="project" value="UniProtKB-KW"/>
</dbReference>
<dbReference type="SUPFAM" id="SSF50630">
    <property type="entry name" value="Acid proteases"/>
    <property type="match status" value="1"/>
</dbReference>
<feature type="domain" description="Reverse transcriptase" evidence="10">
    <location>
        <begin position="473"/>
        <end position="651"/>
    </location>
</feature>
<evidence type="ECO:0000256" key="8">
    <source>
        <dbReference type="SAM" id="MobiDB-lite"/>
    </source>
</evidence>
<keyword evidence="7" id="KW-0695">RNA-directed DNA polymerase</keyword>
<sequence>MASPVLSSIPSLSAFDSHSTNWKSYRDRMQFYFEANRITQAKEKKALFLWAVGSTTYQLLENLISPRSLISDEITFDGILHILDVHYDDTKNIMTSTYDFYSCYQKEGQSFNEWKAELCEKLRHCGFTTSTLKDKIQDRALRDMFVIGIRNPKIRQALLKEQDPDLEKAEKIIQVAERLYEDVEHFGNPSVRVDVPVAKIQHQQPQRFLTRQLNHNNDNNRRLSPCATCGSTEHARQACKYRNYICNFCKRPGHLARVCRSQQKTEEDVPSVKHVSTTVFKLDHENQTSQSLVSTTVIPLRVNGHECSFELDTGAVYTIITANDWNKIGSPNIRSSNLRLKSFGGTLLEILGECTVNVEYRRQQFNLSAIVVNECGPSLLGIQWIHHLYMDLNSIIHGHNHFLQNVHRIEDHPDLQSVLKRHSNVLNHELGHCTKVQAHIELKPDATPRFFKPRPIPLAYLDGVKMEIERNVKAGILERIDTSLWAAPIVPVKKPNGSIRICGDFKVTINPQILVDQHPIPSIDELLARIGSGEKFTKLDLSDAYLQLELDESSKELVVINTPLGLFKYSRMPFGIANAPAIFQRVIDQVIAGISNCIAYLDDILITGANESEHLYTLELVLSKLSDFGLTCNPEKCSFFEDEVSYLGYIIDKHGKRPDNKRVEAIINMPTPTNLKEVEAFIGKVNYYSKFIQNFSSKCKPLNELRRANVKWVWTNECQETFNHLRQEIASVTTLVHFDSKLPIVLATDASNYGLGAVIMHRYSDGTERPIAHASKTLTPAETKYSQIEKEALSIIYGVKKFNQYLAGRSFELNTDHQPLLTIFNPSKGLPMSTANRLQRWALFLMGYTYTIRYKSTHFHGNADGLSRLPAGPDDTFEDEEAWQINYIQDKSIQEWPLRAADIAAATDSDETLRIVKEYTLNKWPPSISKSKDRQIIPYHMCRYEISVVHGCLLRDTQLIIPTTLRGEILKLLHKAHLGPIKMKQLARLHCWWPGINEDIVKLSQLCQQCSQAHAKPPQQFKQWEEPDTTWSRVHMDFAGPIWDSKWLIIIDAKSKFPFVFDMKNDTTARSVIDALEMVFDWFGPPKTLVSDNGPPFTSQSMLNFYNKYGIDHVTTAPYHPASNGIAERFVRTFKETVLKEMESHKIDKFTALRNVLRSYRWTPHTSTGLSPAEMMFQHSIRTEFDIMKPTVPVENTTTAKYAIGDSVWALNYQTNQIPKWKLATVTKNLGSMTYEIKSSDGLHHKRHQNQLRRDYTQHEYSADTDSLADDLITDTTPTILDNSSKQSSPRYPRRNRKPPDRYTPS</sequence>
<evidence type="ECO:0000256" key="5">
    <source>
        <dbReference type="ARBA" id="ARBA00022759"/>
    </source>
</evidence>
<dbReference type="InterPro" id="IPR050951">
    <property type="entry name" value="Retrovirus_Pol_polyprotein"/>
</dbReference>
<dbReference type="PANTHER" id="PTHR37984">
    <property type="entry name" value="PROTEIN CBG26694"/>
    <property type="match status" value="1"/>
</dbReference>
<evidence type="ECO:0000256" key="4">
    <source>
        <dbReference type="ARBA" id="ARBA00022722"/>
    </source>
</evidence>
<keyword evidence="3" id="KW-0548">Nucleotidyltransferase</keyword>
<accession>A0A816EB41</accession>
<dbReference type="InterPro" id="IPR012337">
    <property type="entry name" value="RNaseH-like_sf"/>
</dbReference>
<dbReference type="PANTHER" id="PTHR37984:SF5">
    <property type="entry name" value="PROTEIN NYNRIN-LIKE"/>
    <property type="match status" value="1"/>
</dbReference>
<dbReference type="Gene3D" id="1.10.340.70">
    <property type="match status" value="1"/>
</dbReference>
<evidence type="ECO:0000313" key="12">
    <source>
        <dbReference type="EMBL" id="CAF1181451.1"/>
    </source>
</evidence>
<dbReference type="GO" id="GO:0015074">
    <property type="term" value="P:DNA integration"/>
    <property type="evidence" value="ECO:0007669"/>
    <property type="project" value="InterPro"/>
</dbReference>
<feature type="domain" description="Peptidase A2" evidence="9">
    <location>
        <begin position="307"/>
        <end position="345"/>
    </location>
</feature>
<evidence type="ECO:0000259" key="10">
    <source>
        <dbReference type="PROSITE" id="PS50878"/>
    </source>
</evidence>
<dbReference type="PROSITE" id="PS50878">
    <property type="entry name" value="RT_POL"/>
    <property type="match status" value="1"/>
</dbReference>
<evidence type="ECO:0000313" key="14">
    <source>
        <dbReference type="Proteomes" id="UP000663828"/>
    </source>
</evidence>
<dbReference type="InterPro" id="IPR043128">
    <property type="entry name" value="Rev_trsase/Diguanyl_cyclase"/>
</dbReference>
<dbReference type="CDD" id="cd09274">
    <property type="entry name" value="RNase_HI_RT_Ty3"/>
    <property type="match status" value="1"/>
</dbReference>
<keyword evidence="5" id="KW-0255">Endonuclease</keyword>
<dbReference type="EC" id="2.7.7.49" evidence="1"/>
<dbReference type="PROSITE" id="PS50175">
    <property type="entry name" value="ASP_PROT_RETROV"/>
    <property type="match status" value="1"/>
</dbReference>
<dbReference type="InterPro" id="IPR001995">
    <property type="entry name" value="Peptidase_A2_cat"/>
</dbReference>
<dbReference type="GO" id="GO:0004519">
    <property type="term" value="F:endonuclease activity"/>
    <property type="evidence" value="ECO:0007669"/>
    <property type="project" value="UniProtKB-KW"/>
</dbReference>
<dbReference type="Pfam" id="PF17917">
    <property type="entry name" value="RT_RNaseH"/>
    <property type="match status" value="1"/>
</dbReference>
<dbReference type="Proteomes" id="UP000663828">
    <property type="component" value="Unassembled WGS sequence"/>
</dbReference>
<dbReference type="GO" id="GO:0004190">
    <property type="term" value="F:aspartic-type endopeptidase activity"/>
    <property type="evidence" value="ECO:0007669"/>
    <property type="project" value="InterPro"/>
</dbReference>
<name>A0A816EB41_ADIRI</name>
<comment type="caution">
    <text evidence="13">The sequence shown here is derived from an EMBL/GenBank/DDBJ whole genome shotgun (WGS) entry which is preliminary data.</text>
</comment>
<dbReference type="Pfam" id="PF13650">
    <property type="entry name" value="Asp_protease_2"/>
    <property type="match status" value="1"/>
</dbReference>
<dbReference type="InterPro" id="IPR001584">
    <property type="entry name" value="Integrase_cat-core"/>
</dbReference>
<dbReference type="Gene3D" id="4.10.60.10">
    <property type="entry name" value="Zinc finger, CCHC-type"/>
    <property type="match status" value="1"/>
</dbReference>
<gene>
    <name evidence="12" type="ORF">EDS130_LOCUS24264</name>
    <name evidence="13" type="ORF">XAT740_LOCUS54025</name>
</gene>
<dbReference type="Pfam" id="PF17921">
    <property type="entry name" value="Integrase_H2C2"/>
    <property type="match status" value="1"/>
</dbReference>
<evidence type="ECO:0000313" key="13">
    <source>
        <dbReference type="EMBL" id="CAF1645293.1"/>
    </source>
</evidence>
<dbReference type="FunFam" id="3.10.20.370:FF:000001">
    <property type="entry name" value="Retrovirus-related Pol polyprotein from transposon 17.6-like protein"/>
    <property type="match status" value="1"/>
</dbReference>
<dbReference type="Gene3D" id="3.10.20.370">
    <property type="match status" value="1"/>
</dbReference>
<dbReference type="InterPro" id="IPR041588">
    <property type="entry name" value="Integrase_H2C2"/>
</dbReference>
<feature type="domain" description="Integrase catalytic" evidence="11">
    <location>
        <begin position="1023"/>
        <end position="1180"/>
    </location>
</feature>
<organism evidence="13 14">
    <name type="scientific">Adineta ricciae</name>
    <name type="common">Rotifer</name>
    <dbReference type="NCBI Taxonomy" id="249248"/>
    <lineage>
        <taxon>Eukaryota</taxon>
        <taxon>Metazoa</taxon>
        <taxon>Spiralia</taxon>
        <taxon>Gnathifera</taxon>
        <taxon>Rotifera</taxon>
        <taxon>Eurotatoria</taxon>
        <taxon>Bdelloidea</taxon>
        <taxon>Adinetida</taxon>
        <taxon>Adinetidae</taxon>
        <taxon>Adineta</taxon>
    </lineage>
</organism>
<dbReference type="Proteomes" id="UP000663852">
    <property type="component" value="Unassembled WGS sequence"/>
</dbReference>
<evidence type="ECO:0000256" key="6">
    <source>
        <dbReference type="ARBA" id="ARBA00022801"/>
    </source>
</evidence>
<dbReference type="InterPro" id="IPR000477">
    <property type="entry name" value="RT_dom"/>
</dbReference>
<protein>
    <recommendedName>
        <fullName evidence="1">RNA-directed DNA polymerase</fullName>
        <ecNumber evidence="1">2.7.7.49</ecNumber>
    </recommendedName>
</protein>
<evidence type="ECO:0000256" key="7">
    <source>
        <dbReference type="ARBA" id="ARBA00022918"/>
    </source>
</evidence>
<dbReference type="GO" id="GO:0006508">
    <property type="term" value="P:proteolysis"/>
    <property type="evidence" value="ECO:0007669"/>
    <property type="project" value="InterPro"/>
</dbReference>
<keyword evidence="4" id="KW-0540">Nuclease</keyword>
<dbReference type="Gene3D" id="2.40.70.10">
    <property type="entry name" value="Acid Proteases"/>
    <property type="match status" value="1"/>
</dbReference>
<keyword evidence="2" id="KW-0808">Transferase</keyword>
<reference evidence="13" key="1">
    <citation type="submission" date="2021-02" db="EMBL/GenBank/DDBJ databases">
        <authorList>
            <person name="Nowell W R."/>
        </authorList>
    </citation>
    <scope>NUCLEOTIDE SEQUENCE</scope>
</reference>
<dbReference type="Gene3D" id="3.10.10.10">
    <property type="entry name" value="HIV Type 1 Reverse Transcriptase, subunit A, domain 1"/>
    <property type="match status" value="1"/>
</dbReference>
<dbReference type="InterPro" id="IPR043502">
    <property type="entry name" value="DNA/RNA_pol_sf"/>
</dbReference>
<dbReference type="FunFam" id="3.30.70.270:FF:000026">
    <property type="entry name" value="Transposon Ty3-G Gag-Pol polyprotein"/>
    <property type="match status" value="1"/>
</dbReference>
<evidence type="ECO:0000256" key="2">
    <source>
        <dbReference type="ARBA" id="ARBA00022679"/>
    </source>
</evidence>